<dbReference type="NCBIfam" id="TIGR00254">
    <property type="entry name" value="GGDEF"/>
    <property type="match status" value="1"/>
</dbReference>
<feature type="domain" description="GGDEF" evidence="1">
    <location>
        <begin position="163"/>
        <end position="293"/>
    </location>
</feature>
<dbReference type="AlphaFoldDB" id="A0A2T0KCK4"/>
<dbReference type="PANTHER" id="PTHR45138:SF9">
    <property type="entry name" value="DIGUANYLATE CYCLASE DGCM-RELATED"/>
    <property type="match status" value="1"/>
</dbReference>
<accession>A0A2T0KCK4</accession>
<dbReference type="RefSeq" id="WP_170153927.1">
    <property type="nucleotide sequence ID" value="NZ_BOMO01000072.1"/>
</dbReference>
<gene>
    <name evidence="2" type="ORF">CLV67_107256</name>
</gene>
<dbReference type="SMART" id="SM00267">
    <property type="entry name" value="GGDEF"/>
    <property type="match status" value="1"/>
</dbReference>
<dbReference type="InterPro" id="IPR029787">
    <property type="entry name" value="Nucleotide_cyclase"/>
</dbReference>
<evidence type="ECO:0000313" key="3">
    <source>
        <dbReference type="Proteomes" id="UP000239415"/>
    </source>
</evidence>
<evidence type="ECO:0000313" key="2">
    <source>
        <dbReference type="EMBL" id="PRX20979.1"/>
    </source>
</evidence>
<dbReference type="Gene3D" id="3.30.70.270">
    <property type="match status" value="1"/>
</dbReference>
<organism evidence="2 3">
    <name type="scientific">Actinoplanes italicus</name>
    <dbReference type="NCBI Taxonomy" id="113567"/>
    <lineage>
        <taxon>Bacteria</taxon>
        <taxon>Bacillati</taxon>
        <taxon>Actinomycetota</taxon>
        <taxon>Actinomycetes</taxon>
        <taxon>Micromonosporales</taxon>
        <taxon>Micromonosporaceae</taxon>
        <taxon>Actinoplanes</taxon>
    </lineage>
</organism>
<dbReference type="Proteomes" id="UP000239415">
    <property type="component" value="Unassembled WGS sequence"/>
</dbReference>
<reference evidence="2 3" key="1">
    <citation type="submission" date="2018-03" db="EMBL/GenBank/DDBJ databases">
        <title>Genomic Encyclopedia of Archaeal and Bacterial Type Strains, Phase II (KMG-II): from individual species to whole genera.</title>
        <authorList>
            <person name="Goeker M."/>
        </authorList>
    </citation>
    <scope>NUCLEOTIDE SEQUENCE [LARGE SCALE GENOMIC DNA]</scope>
    <source>
        <strain evidence="2 3">DSM 43146</strain>
    </source>
</reference>
<dbReference type="SUPFAM" id="SSF55073">
    <property type="entry name" value="Nucleotide cyclase"/>
    <property type="match status" value="1"/>
</dbReference>
<evidence type="ECO:0000259" key="1">
    <source>
        <dbReference type="PROSITE" id="PS50887"/>
    </source>
</evidence>
<dbReference type="InterPro" id="IPR043128">
    <property type="entry name" value="Rev_trsase/Diguanyl_cyclase"/>
</dbReference>
<dbReference type="PROSITE" id="PS50887">
    <property type="entry name" value="GGDEF"/>
    <property type="match status" value="1"/>
</dbReference>
<dbReference type="FunFam" id="3.30.70.270:FF:000001">
    <property type="entry name" value="Diguanylate cyclase domain protein"/>
    <property type="match status" value="1"/>
</dbReference>
<dbReference type="CDD" id="cd01949">
    <property type="entry name" value="GGDEF"/>
    <property type="match status" value="1"/>
</dbReference>
<comment type="caution">
    <text evidence="2">The sequence shown here is derived from an EMBL/GenBank/DDBJ whole genome shotgun (WGS) entry which is preliminary data.</text>
</comment>
<dbReference type="GO" id="GO:0052621">
    <property type="term" value="F:diguanylate cyclase activity"/>
    <property type="evidence" value="ECO:0007669"/>
    <property type="project" value="TreeGrafter"/>
</dbReference>
<protein>
    <submittedName>
        <fullName evidence="2">Diguanylate cyclase (GGDEF)-like protein</fullName>
    </submittedName>
</protein>
<dbReference type="InterPro" id="IPR050469">
    <property type="entry name" value="Diguanylate_Cyclase"/>
</dbReference>
<proteinExistence type="predicted"/>
<name>A0A2T0KCK4_9ACTN</name>
<dbReference type="InterPro" id="IPR000160">
    <property type="entry name" value="GGDEF_dom"/>
</dbReference>
<dbReference type="EMBL" id="PVMZ01000007">
    <property type="protein sequence ID" value="PRX20979.1"/>
    <property type="molecule type" value="Genomic_DNA"/>
</dbReference>
<keyword evidence="3" id="KW-1185">Reference proteome</keyword>
<sequence>MPTRTRGSVSGPLLAALIEWLARQPSRRLTLTGLVLLAVIAVADRETGEHVSITVGYLLPVFLAAANGRRSSIVLAGISAVAWTVLEAESIGYHYENPIIPAWNVLARFTVLWLFGALVGHLSSRLAEETGLSRTDALTGLPNARAFREATDEEIDLMRASGGSLTAAYVDVDGFKAVNDTLGHAAGDSVLAAAGRVLGAALPPGSRVARLGGDEFAVLLPRTGLDEALTLLATLRDELLRATAAWSPRVGFSVGAVTFDSPPASAADLLEQADQVMYGAKRHGRNTVRGVNADTDIDADRSAA</sequence>
<dbReference type="Pfam" id="PF00990">
    <property type="entry name" value="GGDEF"/>
    <property type="match status" value="1"/>
</dbReference>
<dbReference type="PANTHER" id="PTHR45138">
    <property type="entry name" value="REGULATORY COMPONENTS OF SENSORY TRANSDUCTION SYSTEM"/>
    <property type="match status" value="1"/>
</dbReference>